<comment type="caution">
    <text evidence="2">The sequence shown here is derived from an EMBL/GenBank/DDBJ whole genome shotgun (WGS) entry which is preliminary data.</text>
</comment>
<dbReference type="AlphaFoldDB" id="A0AAE0DZ61"/>
<protein>
    <submittedName>
        <fullName evidence="2">Uncharacterized protein</fullName>
    </submittedName>
</protein>
<feature type="compositionally biased region" description="Pro residues" evidence="1">
    <location>
        <begin position="285"/>
        <end position="294"/>
    </location>
</feature>
<dbReference type="PANTHER" id="PTHR48435:SF1">
    <property type="entry name" value="POLYPROTEIN"/>
    <property type="match status" value="1"/>
</dbReference>
<dbReference type="InterPro" id="IPR053098">
    <property type="entry name" value="Petuviruses_polyprotein"/>
</dbReference>
<gene>
    <name evidence="2" type="ORF">Dsin_021813</name>
</gene>
<dbReference type="PANTHER" id="PTHR48435">
    <property type="entry name" value="POLYPROTEIN"/>
    <property type="match status" value="1"/>
</dbReference>
<evidence type="ECO:0000313" key="3">
    <source>
        <dbReference type="Proteomes" id="UP001281410"/>
    </source>
</evidence>
<evidence type="ECO:0000256" key="1">
    <source>
        <dbReference type="SAM" id="MobiDB-lite"/>
    </source>
</evidence>
<organism evidence="2 3">
    <name type="scientific">Dipteronia sinensis</name>
    <dbReference type="NCBI Taxonomy" id="43782"/>
    <lineage>
        <taxon>Eukaryota</taxon>
        <taxon>Viridiplantae</taxon>
        <taxon>Streptophyta</taxon>
        <taxon>Embryophyta</taxon>
        <taxon>Tracheophyta</taxon>
        <taxon>Spermatophyta</taxon>
        <taxon>Magnoliopsida</taxon>
        <taxon>eudicotyledons</taxon>
        <taxon>Gunneridae</taxon>
        <taxon>Pentapetalae</taxon>
        <taxon>rosids</taxon>
        <taxon>malvids</taxon>
        <taxon>Sapindales</taxon>
        <taxon>Sapindaceae</taxon>
        <taxon>Hippocastanoideae</taxon>
        <taxon>Acereae</taxon>
        <taxon>Dipteronia</taxon>
    </lineage>
</organism>
<accession>A0AAE0DZ61</accession>
<dbReference type="Proteomes" id="UP001281410">
    <property type="component" value="Unassembled WGS sequence"/>
</dbReference>
<dbReference type="EMBL" id="JANJYJ010000007">
    <property type="protein sequence ID" value="KAK3198398.1"/>
    <property type="molecule type" value="Genomic_DNA"/>
</dbReference>
<reference evidence="2" key="1">
    <citation type="journal article" date="2023" name="Plant J.">
        <title>Genome sequences and population genomics provide insights into the demographic history, inbreeding, and mutation load of two 'living fossil' tree species of Dipteronia.</title>
        <authorList>
            <person name="Feng Y."/>
            <person name="Comes H.P."/>
            <person name="Chen J."/>
            <person name="Zhu S."/>
            <person name="Lu R."/>
            <person name="Zhang X."/>
            <person name="Li P."/>
            <person name="Qiu J."/>
            <person name="Olsen K.M."/>
            <person name="Qiu Y."/>
        </authorList>
    </citation>
    <scope>NUCLEOTIDE SEQUENCE</scope>
    <source>
        <strain evidence="2">NBL</strain>
    </source>
</reference>
<keyword evidence="3" id="KW-1185">Reference proteome</keyword>
<proteinExistence type="predicted"/>
<name>A0AAE0DZ61_9ROSI</name>
<feature type="compositionally biased region" description="Low complexity" evidence="1">
    <location>
        <begin position="273"/>
        <end position="284"/>
    </location>
</feature>
<sequence>MNSSSLSSFEITPIRLSSIVSLPPSIRHTQSNKIQNLVEYTHIPDSAQISETVLPLPNPDNIFKRNKSIARRITHLVQQRRPPIKEYVQSTALDNCLISATSAEQYVDLEIGQPLIDQWIREGYSHLHIGAVRIILTLHGRKRHPPTGCQSTQLSKNPAPTDGYYDAPRLLHGYSPSSNLLLSLGSCLDLPIPGHSGDTIFIKVEREDEVPTIIQIPKQLPRDQLFELMPLSWITNYEKAFQNTVPVIAPDTTNTRQLDGTFKTVYKPLTNVSTSSSDLASTAPPTAPPDSPIF</sequence>
<evidence type="ECO:0000313" key="2">
    <source>
        <dbReference type="EMBL" id="KAK3198398.1"/>
    </source>
</evidence>
<feature type="region of interest" description="Disordered" evidence="1">
    <location>
        <begin position="273"/>
        <end position="294"/>
    </location>
</feature>